<proteinExistence type="predicted"/>
<name>A0ABV6Z2Y5_UNCC1</name>
<protein>
    <submittedName>
        <fullName evidence="2">Uncharacterized protein</fullName>
    </submittedName>
</protein>
<keyword evidence="3" id="KW-1185">Reference proteome</keyword>
<feature type="transmembrane region" description="Helical" evidence="1">
    <location>
        <begin position="42"/>
        <end position="61"/>
    </location>
</feature>
<sequence>MEPSIEWSLILIIGFFGWIGSTIGFIFRGITQENRLHKKRAFRWGILIVFFYALWVLGLYFA</sequence>
<feature type="transmembrane region" description="Helical" evidence="1">
    <location>
        <begin position="6"/>
        <end position="30"/>
    </location>
</feature>
<evidence type="ECO:0000256" key="1">
    <source>
        <dbReference type="SAM" id="Phobius"/>
    </source>
</evidence>
<organism evidence="2 3">
    <name type="scientific">candidate division CSSED10-310 bacterium</name>
    <dbReference type="NCBI Taxonomy" id="2855610"/>
    <lineage>
        <taxon>Bacteria</taxon>
        <taxon>Bacteria division CSSED10-310</taxon>
    </lineage>
</organism>
<gene>
    <name evidence="2" type="ORF">ACFL27_21645</name>
</gene>
<comment type="caution">
    <text evidence="2">The sequence shown here is derived from an EMBL/GenBank/DDBJ whole genome shotgun (WGS) entry which is preliminary data.</text>
</comment>
<keyword evidence="1" id="KW-0472">Membrane</keyword>
<keyword evidence="1" id="KW-1133">Transmembrane helix</keyword>
<evidence type="ECO:0000313" key="3">
    <source>
        <dbReference type="Proteomes" id="UP001594351"/>
    </source>
</evidence>
<evidence type="ECO:0000313" key="2">
    <source>
        <dbReference type="EMBL" id="MFC1852810.1"/>
    </source>
</evidence>
<keyword evidence="1" id="KW-0812">Transmembrane</keyword>
<reference evidence="2 3" key="1">
    <citation type="submission" date="2024-09" db="EMBL/GenBank/DDBJ databases">
        <title>Laminarin stimulates single cell rates of sulfate reduction while oxygen inhibits transcriptomic activity in coastal marine sediment.</title>
        <authorList>
            <person name="Lindsay M."/>
            <person name="Orcutt B."/>
            <person name="Emerson D."/>
            <person name="Stepanauskas R."/>
            <person name="D'Angelo T."/>
        </authorList>
    </citation>
    <scope>NUCLEOTIDE SEQUENCE [LARGE SCALE GENOMIC DNA]</scope>
    <source>
        <strain evidence="2">SAG AM-311-K15</strain>
    </source>
</reference>
<dbReference type="Proteomes" id="UP001594351">
    <property type="component" value="Unassembled WGS sequence"/>
</dbReference>
<accession>A0ABV6Z2Y5</accession>
<dbReference type="EMBL" id="JBHPBY010000370">
    <property type="protein sequence ID" value="MFC1852810.1"/>
    <property type="molecule type" value="Genomic_DNA"/>
</dbReference>